<sequence length="176" mass="19416">MSRSPAVAITRPARFVLQGPSLLMMAVFIGLAAWVGYYGEVVLLIPALLLALFYGTGKRTLEVDAGRRRYRLGIELAGFNPGRWHPLPAVQRVVLRYYSDLAVSSGDGGGLEYNQDARYLVLLSVPGSPRAYRLFSTATYKLAFQVACYLGQALRAPVLGYDQLKQETVLQKAEDE</sequence>
<dbReference type="OrthoDB" id="887038at2"/>
<comment type="caution">
    <text evidence="2">The sequence shown here is derived from an EMBL/GenBank/DDBJ whole genome shotgun (WGS) entry which is preliminary data.</text>
</comment>
<dbReference type="Proteomes" id="UP000284250">
    <property type="component" value="Unassembled WGS sequence"/>
</dbReference>
<organism evidence="2 3">
    <name type="scientific">Hymenobacter rubripertinctus</name>
    <dbReference type="NCBI Taxonomy" id="2029981"/>
    <lineage>
        <taxon>Bacteria</taxon>
        <taxon>Pseudomonadati</taxon>
        <taxon>Bacteroidota</taxon>
        <taxon>Cytophagia</taxon>
        <taxon>Cytophagales</taxon>
        <taxon>Hymenobacteraceae</taxon>
        <taxon>Hymenobacter</taxon>
    </lineage>
</organism>
<reference evidence="2 3" key="1">
    <citation type="submission" date="2018-09" db="EMBL/GenBank/DDBJ databases">
        <authorList>
            <person name="Zeman M."/>
            <person name="Pardy F."/>
        </authorList>
    </citation>
    <scope>NUCLEOTIDE SEQUENCE [LARGE SCALE GENOMIC DNA]</scope>
    <source>
        <strain evidence="2 3">CCM 8852</strain>
    </source>
</reference>
<feature type="transmembrane region" description="Helical" evidence="1">
    <location>
        <begin position="12"/>
        <end position="35"/>
    </location>
</feature>
<protein>
    <submittedName>
        <fullName evidence="2">Uncharacterized protein</fullName>
    </submittedName>
</protein>
<gene>
    <name evidence="2" type="ORF">D0T11_09540</name>
</gene>
<keyword evidence="3" id="KW-1185">Reference proteome</keyword>
<accession>A0A418QZ25</accession>
<name>A0A418QZ25_9BACT</name>
<proteinExistence type="predicted"/>
<dbReference type="RefSeq" id="WP_119655562.1">
    <property type="nucleotide sequence ID" value="NZ_JBHUOI010000017.1"/>
</dbReference>
<keyword evidence="1" id="KW-0812">Transmembrane</keyword>
<keyword evidence="1" id="KW-0472">Membrane</keyword>
<dbReference type="EMBL" id="QYCN01000012">
    <property type="protein sequence ID" value="RIY10436.1"/>
    <property type="molecule type" value="Genomic_DNA"/>
</dbReference>
<evidence type="ECO:0000256" key="1">
    <source>
        <dbReference type="SAM" id="Phobius"/>
    </source>
</evidence>
<reference evidence="2 3" key="2">
    <citation type="submission" date="2019-01" db="EMBL/GenBank/DDBJ databases">
        <title>Hymenobacter humicola sp. nov., isolated from soils in Antarctica.</title>
        <authorList>
            <person name="Sedlacek I."/>
            <person name="Holochova P."/>
            <person name="Kralova S."/>
            <person name="Pantucek R."/>
            <person name="Stankova E."/>
            <person name="Vrbovska V."/>
            <person name="Kristofova L."/>
            <person name="Svec P."/>
            <person name="Busse H.-J."/>
        </authorList>
    </citation>
    <scope>NUCLEOTIDE SEQUENCE [LARGE SCALE GENOMIC DNA]</scope>
    <source>
        <strain evidence="2 3">CCM 8852</strain>
    </source>
</reference>
<dbReference type="AlphaFoldDB" id="A0A418QZ25"/>
<feature type="transmembrane region" description="Helical" evidence="1">
    <location>
        <begin position="41"/>
        <end position="61"/>
    </location>
</feature>
<evidence type="ECO:0000313" key="2">
    <source>
        <dbReference type="EMBL" id="RIY10436.1"/>
    </source>
</evidence>
<keyword evidence="1" id="KW-1133">Transmembrane helix</keyword>
<evidence type="ECO:0000313" key="3">
    <source>
        <dbReference type="Proteomes" id="UP000284250"/>
    </source>
</evidence>